<protein>
    <submittedName>
        <fullName evidence="1">Uncharacterized protein</fullName>
    </submittedName>
</protein>
<dbReference type="Proteomes" id="UP000054359">
    <property type="component" value="Unassembled WGS sequence"/>
</dbReference>
<name>A0A087TE94_STEMI</name>
<dbReference type="EMBL" id="KK114828">
    <property type="protein sequence ID" value="KFM63433.1"/>
    <property type="molecule type" value="Genomic_DNA"/>
</dbReference>
<evidence type="ECO:0000313" key="1">
    <source>
        <dbReference type="EMBL" id="KFM63433.1"/>
    </source>
</evidence>
<dbReference type="AlphaFoldDB" id="A0A087TE94"/>
<feature type="non-terminal residue" evidence="1">
    <location>
        <position position="99"/>
    </location>
</feature>
<evidence type="ECO:0000313" key="2">
    <source>
        <dbReference type="Proteomes" id="UP000054359"/>
    </source>
</evidence>
<organism evidence="1 2">
    <name type="scientific">Stegodyphus mimosarum</name>
    <name type="common">African social velvet spider</name>
    <dbReference type="NCBI Taxonomy" id="407821"/>
    <lineage>
        <taxon>Eukaryota</taxon>
        <taxon>Metazoa</taxon>
        <taxon>Ecdysozoa</taxon>
        <taxon>Arthropoda</taxon>
        <taxon>Chelicerata</taxon>
        <taxon>Arachnida</taxon>
        <taxon>Araneae</taxon>
        <taxon>Araneomorphae</taxon>
        <taxon>Entelegynae</taxon>
        <taxon>Eresoidea</taxon>
        <taxon>Eresidae</taxon>
        <taxon>Stegodyphus</taxon>
    </lineage>
</organism>
<proteinExistence type="predicted"/>
<accession>A0A087TE94</accession>
<gene>
    <name evidence="1" type="ORF">X975_22140</name>
</gene>
<sequence>MKHSLCKLQIVCMKRRDRIKRMQLLIGSPPNTLKVLDMKLVRTSGLASYTASFEFQLMLVDRSGRVEYPRTKQKKKNPQLRFAFHPILVESIGGRINFA</sequence>
<reference evidence="1 2" key="1">
    <citation type="submission" date="2013-11" db="EMBL/GenBank/DDBJ databases">
        <title>Genome sequencing of Stegodyphus mimosarum.</title>
        <authorList>
            <person name="Bechsgaard J."/>
        </authorList>
    </citation>
    <scope>NUCLEOTIDE SEQUENCE [LARGE SCALE GENOMIC DNA]</scope>
</reference>
<keyword evidence="2" id="KW-1185">Reference proteome</keyword>